<gene>
    <name evidence="2" type="ORF">M5J06_06490</name>
</gene>
<evidence type="ECO:0000313" key="3">
    <source>
        <dbReference type="Proteomes" id="UP001203579"/>
    </source>
</evidence>
<keyword evidence="1" id="KW-0472">Membrane</keyword>
<dbReference type="EMBL" id="JAMKFF010000004">
    <property type="protein sequence ID" value="MCL8493778.1"/>
    <property type="molecule type" value="Genomic_DNA"/>
</dbReference>
<evidence type="ECO:0000313" key="2">
    <source>
        <dbReference type="EMBL" id="MCL8493778.1"/>
    </source>
</evidence>
<dbReference type="Proteomes" id="UP001203579">
    <property type="component" value="Unassembled WGS sequence"/>
</dbReference>
<keyword evidence="1" id="KW-1133">Transmembrane helix</keyword>
<comment type="caution">
    <text evidence="2">The sequence shown here is derived from an EMBL/GenBank/DDBJ whole genome shotgun (WGS) entry which is preliminary data.</text>
</comment>
<keyword evidence="3" id="KW-1185">Reference proteome</keyword>
<evidence type="ECO:0000256" key="1">
    <source>
        <dbReference type="SAM" id="Phobius"/>
    </source>
</evidence>
<sequence>MTNQVSVWKIATSIAVAGSILLLILYVGLSRYYNSQELAMLVNGATANGQDYSVTIHNQLTGGYSFNAQ</sequence>
<proteinExistence type="predicted"/>
<dbReference type="RefSeq" id="WP_070597460.1">
    <property type="nucleotide sequence ID" value="NZ_JAMFTR010000004.1"/>
</dbReference>
<name>A0ABT0T9M5_9CORY</name>
<protein>
    <submittedName>
        <fullName evidence="2">Uncharacterized protein</fullName>
    </submittedName>
</protein>
<keyword evidence="1" id="KW-0812">Transmembrane</keyword>
<feature type="transmembrane region" description="Helical" evidence="1">
    <location>
        <begin position="6"/>
        <end position="29"/>
    </location>
</feature>
<accession>A0ABT0T9M5</accession>
<reference evidence="2 3" key="1">
    <citation type="submission" date="2022-05" db="EMBL/GenBank/DDBJ databases">
        <title>Corynebacterium sp. B5-R-101 sp. nov., isolated from human feces.</title>
        <authorList>
            <person name="Shamsuzzaman M."/>
            <person name="Dahal R.H."/>
        </authorList>
    </citation>
    <scope>NUCLEOTIDE SEQUENCE [LARGE SCALE GENOMIC DNA]</scope>
    <source>
        <strain evidence="2 3">B5-R-101</strain>
    </source>
</reference>
<organism evidence="2 3">
    <name type="scientific">Corynebacterium intestinale</name>
    <dbReference type="NCBI Taxonomy" id="2943492"/>
    <lineage>
        <taxon>Bacteria</taxon>
        <taxon>Bacillati</taxon>
        <taxon>Actinomycetota</taxon>
        <taxon>Actinomycetes</taxon>
        <taxon>Mycobacteriales</taxon>
        <taxon>Corynebacteriaceae</taxon>
        <taxon>Corynebacterium</taxon>
    </lineage>
</organism>